<reference evidence="1 2" key="1">
    <citation type="submission" date="2024-07" db="EMBL/GenBank/DDBJ databases">
        <title>Active virus-host system and metabolic interactions in a Lokiarchaeon culture.</title>
        <authorList>
            <person name="Ponce Toledo R.I."/>
            <person name="Rodrigues Oliveira T."/>
            <person name="Schleper C."/>
        </authorList>
    </citation>
    <scope>NUCLEOTIDE SEQUENCE [LARGE SCALE GENOMIC DNA]</scope>
    <source>
        <strain evidence="1 2">B35</strain>
    </source>
</reference>
<gene>
    <name evidence="1" type="ORF">AB2Z07_11850</name>
</gene>
<protein>
    <submittedName>
        <fullName evidence="1">Uncharacterized protein</fullName>
    </submittedName>
</protein>
<evidence type="ECO:0000313" key="1">
    <source>
        <dbReference type="EMBL" id="MEZ6854213.1"/>
    </source>
</evidence>
<accession>A0ABV4JTZ7</accession>
<name>A0ABV4JTZ7_9BACT</name>
<proteinExistence type="predicted"/>
<dbReference type="EMBL" id="JBFSOO010000008">
    <property type="protein sequence ID" value="MEZ6854213.1"/>
    <property type="molecule type" value="Genomic_DNA"/>
</dbReference>
<keyword evidence="2" id="KW-1185">Reference proteome</keyword>
<comment type="caution">
    <text evidence="1">The sequence shown here is derived from an EMBL/GenBank/DDBJ whole genome shotgun (WGS) entry which is preliminary data.</text>
</comment>
<evidence type="ECO:0000313" key="2">
    <source>
        <dbReference type="Proteomes" id="UP001568358"/>
    </source>
</evidence>
<dbReference type="RefSeq" id="WP_371150755.1">
    <property type="nucleotide sequence ID" value="NZ_JBFSOO010000008.1"/>
</dbReference>
<dbReference type="Proteomes" id="UP001568358">
    <property type="component" value="Unassembled WGS sequence"/>
</dbReference>
<sequence length="91" mass="10368">MKKRKTVAEKLLERLRAHPELAARMNLKKAEVIRTYCGKKDYESGAWSWMIYPDGSVGSSDTMTDCVKCDRLKCHNSCHGTIEISAVFDEK</sequence>
<organism evidence="1 2">
    <name type="scientific">Halodesulfovibrio aestuarii</name>
    <dbReference type="NCBI Taxonomy" id="126333"/>
    <lineage>
        <taxon>Bacteria</taxon>
        <taxon>Pseudomonadati</taxon>
        <taxon>Thermodesulfobacteriota</taxon>
        <taxon>Desulfovibrionia</taxon>
        <taxon>Desulfovibrionales</taxon>
        <taxon>Desulfovibrionaceae</taxon>
        <taxon>Halodesulfovibrio</taxon>
    </lineage>
</organism>